<sequence>MKAWCINQSHSLLKAGPCAGFSWKATTFYRLPRHALGAAVSTPNLPQQKAADVFEFLQEGAVLEIRE</sequence>
<evidence type="ECO:0000313" key="2">
    <source>
        <dbReference type="Proteomes" id="UP000070376"/>
    </source>
</evidence>
<reference evidence="2" key="1">
    <citation type="submission" date="2016-01" db="EMBL/GenBank/DDBJ databases">
        <authorList>
            <person name="Mitreva M."/>
            <person name="Pepin K.H."/>
            <person name="Mihindukulasuriya K.A."/>
            <person name="Fulton R."/>
            <person name="Fronick C."/>
            <person name="O'Laughlin M."/>
            <person name="Miner T."/>
            <person name="Herter B."/>
            <person name="Rosa B.A."/>
            <person name="Cordes M."/>
            <person name="Tomlinson C."/>
            <person name="Wollam A."/>
            <person name="Palsikar V.B."/>
            <person name="Mardis E.R."/>
            <person name="Wilson R.K."/>
        </authorList>
    </citation>
    <scope>NUCLEOTIDE SEQUENCE [LARGE SCALE GENOMIC DNA]</scope>
    <source>
        <strain evidence="2">GED7749B</strain>
    </source>
</reference>
<dbReference type="EMBL" id="LRPN01000082">
    <property type="protein sequence ID" value="KWZ81058.1"/>
    <property type="molecule type" value="Genomic_DNA"/>
</dbReference>
<name>A0A133KNJ9_HEYCO</name>
<protein>
    <submittedName>
        <fullName evidence="1">Uncharacterized protein</fullName>
    </submittedName>
</protein>
<dbReference type="AlphaFoldDB" id="A0A133KNJ9"/>
<evidence type="ECO:0000313" key="1">
    <source>
        <dbReference type="EMBL" id="KWZ81058.1"/>
    </source>
</evidence>
<proteinExistence type="predicted"/>
<dbReference type="PATRIC" id="fig|1398.22.peg.2148"/>
<dbReference type="Proteomes" id="UP000070376">
    <property type="component" value="Unassembled WGS sequence"/>
</dbReference>
<gene>
    <name evidence="1" type="ORF">HMPREF3213_02143</name>
</gene>
<organism evidence="1 2">
    <name type="scientific">Heyndrickxia coagulans</name>
    <name type="common">Weizmannia coagulans</name>
    <dbReference type="NCBI Taxonomy" id="1398"/>
    <lineage>
        <taxon>Bacteria</taxon>
        <taxon>Bacillati</taxon>
        <taxon>Bacillota</taxon>
        <taxon>Bacilli</taxon>
        <taxon>Bacillales</taxon>
        <taxon>Bacillaceae</taxon>
        <taxon>Heyndrickxia</taxon>
    </lineage>
</organism>
<accession>A0A133KNJ9</accession>
<comment type="caution">
    <text evidence="1">The sequence shown here is derived from an EMBL/GenBank/DDBJ whole genome shotgun (WGS) entry which is preliminary data.</text>
</comment>